<dbReference type="EMBL" id="JBHUHU010000002">
    <property type="protein sequence ID" value="MFD2099331.1"/>
    <property type="molecule type" value="Genomic_DNA"/>
</dbReference>
<accession>A0ABW4XUU0</accession>
<feature type="transmembrane region" description="Helical" evidence="1">
    <location>
        <begin position="107"/>
        <end position="126"/>
    </location>
</feature>
<dbReference type="RefSeq" id="WP_379830095.1">
    <property type="nucleotide sequence ID" value="NZ_JBHUHU010000002.1"/>
</dbReference>
<sequence>MKTENTVIPLILMGILVLGSFAPIIQIILLHGSAIYLYPFENILGIENFKVLNFMHLVGGILTVYGFYKAEKIEFKLLWAILTVFFLNSFLTFLWDDKGGDPDPYFLGFMISGFLTTLPLLVIGFVKEKRIKK</sequence>
<keyword evidence="1" id="KW-0812">Transmembrane</keyword>
<protein>
    <recommendedName>
        <fullName evidence="4">DUF4383 domain-containing protein</fullName>
    </recommendedName>
</protein>
<evidence type="ECO:0000313" key="3">
    <source>
        <dbReference type="Proteomes" id="UP001597342"/>
    </source>
</evidence>
<keyword evidence="1" id="KW-0472">Membrane</keyword>
<keyword evidence="1" id="KW-1133">Transmembrane helix</keyword>
<evidence type="ECO:0000256" key="1">
    <source>
        <dbReference type="SAM" id="Phobius"/>
    </source>
</evidence>
<evidence type="ECO:0008006" key="4">
    <source>
        <dbReference type="Google" id="ProtNLM"/>
    </source>
</evidence>
<evidence type="ECO:0000313" key="2">
    <source>
        <dbReference type="EMBL" id="MFD2099331.1"/>
    </source>
</evidence>
<name>A0ABW4XUU0_9FLAO</name>
<feature type="transmembrane region" description="Helical" evidence="1">
    <location>
        <begin position="77"/>
        <end position="95"/>
    </location>
</feature>
<feature type="transmembrane region" description="Helical" evidence="1">
    <location>
        <begin position="49"/>
        <end position="68"/>
    </location>
</feature>
<feature type="transmembrane region" description="Helical" evidence="1">
    <location>
        <begin position="7"/>
        <end position="29"/>
    </location>
</feature>
<reference evidence="3" key="1">
    <citation type="journal article" date="2019" name="Int. J. Syst. Evol. Microbiol.">
        <title>The Global Catalogue of Microorganisms (GCM) 10K type strain sequencing project: providing services to taxonomists for standard genome sequencing and annotation.</title>
        <authorList>
            <consortium name="The Broad Institute Genomics Platform"/>
            <consortium name="The Broad Institute Genome Sequencing Center for Infectious Disease"/>
            <person name="Wu L."/>
            <person name="Ma J."/>
        </authorList>
    </citation>
    <scope>NUCLEOTIDE SEQUENCE [LARGE SCALE GENOMIC DNA]</scope>
    <source>
        <strain evidence="3">JCM 3389</strain>
    </source>
</reference>
<dbReference type="Proteomes" id="UP001597342">
    <property type="component" value="Unassembled WGS sequence"/>
</dbReference>
<organism evidence="2 3">
    <name type="scientific">Flagellimonas iocasae</name>
    <dbReference type="NCBI Taxonomy" id="2055905"/>
    <lineage>
        <taxon>Bacteria</taxon>
        <taxon>Pseudomonadati</taxon>
        <taxon>Bacteroidota</taxon>
        <taxon>Flavobacteriia</taxon>
        <taxon>Flavobacteriales</taxon>
        <taxon>Flavobacteriaceae</taxon>
        <taxon>Flagellimonas</taxon>
    </lineage>
</organism>
<gene>
    <name evidence="2" type="ORF">ACFSJE_06070</name>
</gene>
<keyword evidence="3" id="KW-1185">Reference proteome</keyword>
<proteinExistence type="predicted"/>
<comment type="caution">
    <text evidence="2">The sequence shown here is derived from an EMBL/GenBank/DDBJ whole genome shotgun (WGS) entry which is preliminary data.</text>
</comment>